<dbReference type="Proteomes" id="UP001172681">
    <property type="component" value="Unassembled WGS sequence"/>
</dbReference>
<keyword evidence="8" id="KW-1185">Reference proteome</keyword>
<evidence type="ECO:0000313" key="7">
    <source>
        <dbReference type="EMBL" id="KAJ9623853.1"/>
    </source>
</evidence>
<keyword evidence="3" id="KW-0804">Transcription</keyword>
<dbReference type="GO" id="GO:0045944">
    <property type="term" value="P:positive regulation of transcription by RNA polymerase II"/>
    <property type="evidence" value="ECO:0007669"/>
    <property type="project" value="TreeGrafter"/>
</dbReference>
<accession>A0AA38XV77</accession>
<dbReference type="AlphaFoldDB" id="A0AA38XV77"/>
<feature type="region of interest" description="Disordered" evidence="5">
    <location>
        <begin position="153"/>
        <end position="178"/>
    </location>
</feature>
<dbReference type="PROSITE" id="PS00463">
    <property type="entry name" value="ZN2_CY6_FUNGAL_1"/>
    <property type="match status" value="1"/>
</dbReference>
<dbReference type="EMBL" id="JAPDRN010000097">
    <property type="protein sequence ID" value="KAJ9623853.1"/>
    <property type="molecule type" value="Genomic_DNA"/>
</dbReference>
<dbReference type="CDD" id="cd00067">
    <property type="entry name" value="GAL4"/>
    <property type="match status" value="1"/>
</dbReference>
<dbReference type="GO" id="GO:0000981">
    <property type="term" value="F:DNA-binding transcription factor activity, RNA polymerase II-specific"/>
    <property type="evidence" value="ECO:0007669"/>
    <property type="project" value="InterPro"/>
</dbReference>
<feature type="region of interest" description="Disordered" evidence="5">
    <location>
        <begin position="62"/>
        <end position="102"/>
    </location>
</feature>
<organism evidence="7 8">
    <name type="scientific">Knufia peltigerae</name>
    <dbReference type="NCBI Taxonomy" id="1002370"/>
    <lineage>
        <taxon>Eukaryota</taxon>
        <taxon>Fungi</taxon>
        <taxon>Dikarya</taxon>
        <taxon>Ascomycota</taxon>
        <taxon>Pezizomycotina</taxon>
        <taxon>Eurotiomycetes</taxon>
        <taxon>Chaetothyriomycetidae</taxon>
        <taxon>Chaetothyriales</taxon>
        <taxon>Trichomeriaceae</taxon>
        <taxon>Knufia</taxon>
    </lineage>
</organism>
<protein>
    <recommendedName>
        <fullName evidence="6">Zn(2)-C6 fungal-type domain-containing protein</fullName>
    </recommendedName>
</protein>
<evidence type="ECO:0000256" key="2">
    <source>
        <dbReference type="ARBA" id="ARBA00023125"/>
    </source>
</evidence>
<dbReference type="PANTHER" id="PTHR37534:SF4">
    <property type="entry name" value="ZN(II)2CYS6 TRANSCRIPTION FACTOR (EUROFUNG)"/>
    <property type="match status" value="1"/>
</dbReference>
<gene>
    <name evidence="7" type="ORF">H2204_011039</name>
</gene>
<dbReference type="GO" id="GO:0008270">
    <property type="term" value="F:zinc ion binding"/>
    <property type="evidence" value="ECO:0007669"/>
    <property type="project" value="InterPro"/>
</dbReference>
<dbReference type="GO" id="GO:0000976">
    <property type="term" value="F:transcription cis-regulatory region binding"/>
    <property type="evidence" value="ECO:0007669"/>
    <property type="project" value="TreeGrafter"/>
</dbReference>
<evidence type="ECO:0000256" key="3">
    <source>
        <dbReference type="ARBA" id="ARBA00023163"/>
    </source>
</evidence>
<evidence type="ECO:0000256" key="1">
    <source>
        <dbReference type="ARBA" id="ARBA00023015"/>
    </source>
</evidence>
<keyword evidence="1" id="KW-0805">Transcription regulation</keyword>
<reference evidence="7" key="1">
    <citation type="submission" date="2022-10" db="EMBL/GenBank/DDBJ databases">
        <title>Culturing micro-colonial fungi from biological soil crusts in the Mojave desert and describing Neophaeococcomyces mojavensis, and introducing the new genera and species Taxawa tesnikishii.</title>
        <authorList>
            <person name="Kurbessoian T."/>
            <person name="Stajich J.E."/>
        </authorList>
    </citation>
    <scope>NUCLEOTIDE SEQUENCE</scope>
    <source>
        <strain evidence="7">TK_35</strain>
    </source>
</reference>
<evidence type="ECO:0000313" key="8">
    <source>
        <dbReference type="Proteomes" id="UP001172681"/>
    </source>
</evidence>
<evidence type="ECO:0000256" key="4">
    <source>
        <dbReference type="ARBA" id="ARBA00023242"/>
    </source>
</evidence>
<evidence type="ECO:0000256" key="5">
    <source>
        <dbReference type="SAM" id="MobiDB-lite"/>
    </source>
</evidence>
<dbReference type="PROSITE" id="PS50048">
    <property type="entry name" value="ZN2_CY6_FUNGAL_2"/>
    <property type="match status" value="1"/>
</dbReference>
<sequence>MPKRNDETVAPTQRRVRTGCLTCRKRRRKCDEGKPTCQNCVDKGLVCRYGLNITFIDGTTATTSSHRPARRQITSQSAKAAEINTQPTHLQDSGPSSALSNDEPVTTVLWSEPDAFPTRNSSRAPLTTDDEPLDRLNLLSAESPVLRDFAAQANTPSSLSQHRLPAPPLGTSPGSRSSQADIAELDLLTFYRYQIATQLDLGVGDPYFGVHVLTRALSEPFLYQSILALARAYGGSKSRHGHDVTDEEPDYAAQANRAALVADHEDSITISTMLTLRKFHDVPPYLWHEWMAVTFGNINSLELMDQCVDEQWQLIARLTLAASLTAAPSSSSSSSASHRIDLSFILRRARPMIPDQILTHHQQLQQVLVNLARAASIIPRPDTGAPRQSAGRLRLPLISSWQSCWSDNQLWYTARREEMQQIFEIGEFDARLSTDDATSQMPFPTIAFSNLCALVANLAHHLTALLLLQFKPRAIRALPEPGSSISSMWHAQRIIGMVATLHESDVFDPLVVAGVLYAARRLSHPSQIMVVVNILNKVVERTGMQLQEEVEKLETAQANSFG</sequence>
<dbReference type="SUPFAM" id="SSF57701">
    <property type="entry name" value="Zn2/Cys6 DNA-binding domain"/>
    <property type="match status" value="1"/>
</dbReference>
<keyword evidence="4" id="KW-0539">Nucleus</keyword>
<feature type="domain" description="Zn(2)-C6 fungal-type" evidence="6">
    <location>
        <begin position="19"/>
        <end position="49"/>
    </location>
</feature>
<proteinExistence type="predicted"/>
<dbReference type="Gene3D" id="4.10.240.10">
    <property type="entry name" value="Zn(2)-C6 fungal-type DNA-binding domain"/>
    <property type="match status" value="1"/>
</dbReference>
<dbReference type="InterPro" id="IPR036864">
    <property type="entry name" value="Zn2-C6_fun-type_DNA-bd_sf"/>
</dbReference>
<dbReference type="InterPro" id="IPR001138">
    <property type="entry name" value="Zn2Cys6_DnaBD"/>
</dbReference>
<dbReference type="PANTHER" id="PTHR37534">
    <property type="entry name" value="TRANSCRIPTIONAL ACTIVATOR PROTEIN UGA3"/>
    <property type="match status" value="1"/>
</dbReference>
<dbReference type="GO" id="GO:0005634">
    <property type="term" value="C:nucleus"/>
    <property type="evidence" value="ECO:0007669"/>
    <property type="project" value="TreeGrafter"/>
</dbReference>
<keyword evidence="2" id="KW-0238">DNA-binding</keyword>
<name>A0AA38XV77_9EURO</name>
<dbReference type="Pfam" id="PF00172">
    <property type="entry name" value="Zn_clus"/>
    <property type="match status" value="1"/>
</dbReference>
<dbReference type="SMART" id="SM00066">
    <property type="entry name" value="GAL4"/>
    <property type="match status" value="1"/>
</dbReference>
<comment type="caution">
    <text evidence="7">The sequence shown here is derived from an EMBL/GenBank/DDBJ whole genome shotgun (WGS) entry which is preliminary data.</text>
</comment>
<evidence type="ECO:0000259" key="6">
    <source>
        <dbReference type="PROSITE" id="PS50048"/>
    </source>
</evidence>